<dbReference type="NCBIfam" id="NF003704">
    <property type="entry name" value="PRK05321.1"/>
    <property type="match status" value="1"/>
</dbReference>
<dbReference type="PATRIC" id="fig|1286631.3.peg.1632"/>
<comment type="function">
    <text evidence="8 9">Catalyzes the synthesis of beta-nicotinate D-ribonucleotide from nicotinate and 5-phospho-D-ribose 1-phosphate at the expense of ATP.</text>
</comment>
<evidence type="ECO:0000313" key="12">
    <source>
        <dbReference type="EMBL" id="KDB52745.1"/>
    </source>
</evidence>
<comment type="similarity">
    <text evidence="3 8 9">Belongs to the NAPRTase family.</text>
</comment>
<gene>
    <name evidence="8" type="primary">pncB</name>
    <name evidence="12" type="ORF">X805_16590</name>
</gene>
<evidence type="ECO:0000259" key="11">
    <source>
        <dbReference type="Pfam" id="PF04095"/>
    </source>
</evidence>
<comment type="catalytic activity">
    <reaction evidence="8 9">
        <text>5-phospho-alpha-D-ribose 1-diphosphate + nicotinate + ATP + H2O = nicotinate beta-D-ribonucleotide + ADP + phosphate + diphosphate</text>
        <dbReference type="Rhea" id="RHEA:36163"/>
        <dbReference type="ChEBI" id="CHEBI:15377"/>
        <dbReference type="ChEBI" id="CHEBI:30616"/>
        <dbReference type="ChEBI" id="CHEBI:32544"/>
        <dbReference type="ChEBI" id="CHEBI:33019"/>
        <dbReference type="ChEBI" id="CHEBI:43474"/>
        <dbReference type="ChEBI" id="CHEBI:57502"/>
        <dbReference type="ChEBI" id="CHEBI:58017"/>
        <dbReference type="ChEBI" id="CHEBI:456216"/>
        <dbReference type="EC" id="6.3.4.21"/>
    </reaction>
</comment>
<dbReference type="Gene3D" id="3.20.140.10">
    <property type="entry name" value="nicotinate phosphoribosyltransferase"/>
    <property type="match status" value="1"/>
</dbReference>
<dbReference type="PANTHER" id="PTHR11098:SF1">
    <property type="entry name" value="NICOTINATE PHOSPHORIBOSYLTRANSFERASE"/>
    <property type="match status" value="1"/>
</dbReference>
<dbReference type="STRING" id="34103.SAMN05421778_12036"/>
<dbReference type="eggNOG" id="COG1488">
    <property type="taxonomic scope" value="Bacteria"/>
</dbReference>
<evidence type="ECO:0000256" key="1">
    <source>
        <dbReference type="ARBA" id="ARBA00004952"/>
    </source>
</evidence>
<dbReference type="EMBL" id="AZRA01000041">
    <property type="protein sequence ID" value="KDB52745.1"/>
    <property type="molecule type" value="Genomic_DNA"/>
</dbReference>
<dbReference type="GO" id="GO:0004516">
    <property type="term" value="F:nicotinate phosphoribosyltransferase activity"/>
    <property type="evidence" value="ECO:0007669"/>
    <property type="project" value="UniProtKB-UniRule"/>
</dbReference>
<dbReference type="AlphaFoldDB" id="A0A059KMZ6"/>
<evidence type="ECO:0000256" key="3">
    <source>
        <dbReference type="ARBA" id="ARBA00010897"/>
    </source>
</evidence>
<dbReference type="eggNOG" id="COG3181">
    <property type="taxonomic scope" value="Bacteria"/>
</dbReference>
<keyword evidence="6 8" id="KW-0436">Ligase</keyword>
<protein>
    <recommendedName>
        <fullName evidence="4 8">Nicotinate phosphoribosyltransferase</fullName>
        <shortName evidence="8">NAPRTase</shortName>
        <ecNumber evidence="4 8">6.3.4.21</ecNumber>
    </recommendedName>
</protein>
<comment type="pathway">
    <text evidence="1 8 9">Cofactor biosynthesis; NAD(+) biosynthesis; nicotinate D-ribonucleotide from nicotinate: step 1/1.</text>
</comment>
<dbReference type="Pfam" id="PF04095">
    <property type="entry name" value="NAPRTase"/>
    <property type="match status" value="1"/>
</dbReference>
<proteinExistence type="inferred from homology"/>
<evidence type="ECO:0000256" key="8">
    <source>
        <dbReference type="HAMAP-Rule" id="MF_00570"/>
    </source>
</evidence>
<feature type="chain" id="PRO_5001580050" description="Nicotinate phosphoribosyltransferase" evidence="10">
    <location>
        <begin position="26"/>
        <end position="498"/>
    </location>
</feature>
<comment type="caution">
    <text evidence="12">The sequence shown here is derived from an EMBL/GenBank/DDBJ whole genome shotgun (WGS) entry which is preliminary data.</text>
</comment>
<dbReference type="HAMAP" id="MF_00570">
    <property type="entry name" value="NAPRTase"/>
    <property type="match status" value="1"/>
</dbReference>
<dbReference type="SUPFAM" id="SSF51690">
    <property type="entry name" value="Nicotinate/Quinolinate PRTase C-terminal domain-like"/>
    <property type="match status" value="1"/>
</dbReference>
<dbReference type="Pfam" id="PF03401">
    <property type="entry name" value="TctC"/>
    <property type="match status" value="1"/>
</dbReference>
<dbReference type="PANTHER" id="PTHR11098">
    <property type="entry name" value="NICOTINATE PHOSPHORIBOSYLTRANSFERASE"/>
    <property type="match status" value="1"/>
</dbReference>
<keyword evidence="13" id="KW-1185">Reference proteome</keyword>
<dbReference type="UniPathway" id="UPA00253">
    <property type="reaction ID" value="UER00457"/>
</dbReference>
<dbReference type="GO" id="GO:0034355">
    <property type="term" value="P:NAD+ biosynthetic process via the salvage pathway"/>
    <property type="evidence" value="ECO:0007669"/>
    <property type="project" value="TreeGrafter"/>
</dbReference>
<organism evidence="12 13">
    <name type="scientific">Sphaerotilus natans subsp. natans DSM 6575</name>
    <dbReference type="NCBI Taxonomy" id="1286631"/>
    <lineage>
        <taxon>Bacteria</taxon>
        <taxon>Pseudomonadati</taxon>
        <taxon>Pseudomonadota</taxon>
        <taxon>Betaproteobacteria</taxon>
        <taxon>Burkholderiales</taxon>
        <taxon>Sphaerotilaceae</taxon>
        <taxon>Sphaerotilus</taxon>
    </lineage>
</organism>
<keyword evidence="7 8" id="KW-0662">Pyridine nucleotide biosynthesis</keyword>
<evidence type="ECO:0000256" key="5">
    <source>
        <dbReference type="ARBA" id="ARBA00022553"/>
    </source>
</evidence>
<evidence type="ECO:0000256" key="9">
    <source>
        <dbReference type="RuleBase" id="RU003838"/>
    </source>
</evidence>
<evidence type="ECO:0000256" key="7">
    <source>
        <dbReference type="ARBA" id="ARBA00022642"/>
    </source>
</evidence>
<reference evidence="12 13" key="1">
    <citation type="journal article" date="2014" name="FEMS Microbiol. Ecol.">
        <title>Sphaerotilus natans encrusted with nanoball-shaped Fe(III) oxide minerals formed by nitrate-reducing mixotrophic Fe(II) oxidation.</title>
        <authorList>
            <person name="Park S."/>
            <person name="Kim D.H."/>
            <person name="Lee J.H."/>
            <person name="Hur H.G."/>
        </authorList>
    </citation>
    <scope>NUCLEOTIDE SEQUENCE [LARGE SCALE GENOMIC DNA]</scope>
    <source>
        <strain evidence="12 13">DSM 6575</strain>
    </source>
</reference>
<comment type="similarity">
    <text evidence="2">Belongs to the UPF0065 (bug) family.</text>
</comment>
<dbReference type="InterPro" id="IPR005064">
    <property type="entry name" value="BUG"/>
</dbReference>
<dbReference type="InterPro" id="IPR041525">
    <property type="entry name" value="N/Namide_PRibTrfase"/>
</dbReference>
<dbReference type="InterPro" id="IPR007229">
    <property type="entry name" value="Nic_PRibTrfase-Fam"/>
</dbReference>
<dbReference type="RefSeq" id="WP_081838043.1">
    <property type="nucleotide sequence ID" value="NZ_AZRA01000041.1"/>
</dbReference>
<feature type="signal peptide" evidence="10">
    <location>
        <begin position="1"/>
        <end position="25"/>
    </location>
</feature>
<evidence type="ECO:0000256" key="4">
    <source>
        <dbReference type="ARBA" id="ARBA00013236"/>
    </source>
</evidence>
<keyword evidence="12" id="KW-0328">Glycosyltransferase</keyword>
<accession>A0A059KMZ6</accession>
<keyword evidence="10" id="KW-0732">Signal</keyword>
<evidence type="ECO:0000256" key="6">
    <source>
        <dbReference type="ARBA" id="ARBA00022598"/>
    </source>
</evidence>
<evidence type="ECO:0000256" key="10">
    <source>
        <dbReference type="SAM" id="SignalP"/>
    </source>
</evidence>
<feature type="modified residue" description="Phosphohistidine; by autocatalysis" evidence="8">
    <location>
        <position position="322"/>
    </location>
</feature>
<comment type="PTM">
    <text evidence="8 9">Transiently phosphorylated on a His residue during the reaction cycle. Phosphorylation strongly increases the affinity for substrates and increases the rate of nicotinate D-ribonucleotide production. Dephosphorylation regenerates the low-affinity form of the enzyme, leading to product release.</text>
</comment>
<keyword evidence="12" id="KW-0808">Transferase</keyword>
<dbReference type="NCBIfam" id="TIGR01514">
    <property type="entry name" value="NAPRTase"/>
    <property type="match status" value="1"/>
</dbReference>
<keyword evidence="5 8" id="KW-0597">Phosphoprotein</keyword>
<feature type="domain" description="Nicotinate/nicotinamide phosphoribosyltransferase" evidence="11">
    <location>
        <begin position="269"/>
        <end position="494"/>
    </location>
</feature>
<sequence length="498" mass="54794">MKRKTFLAALIGAAAAAAVHLPAQAQSAVDFPNKPVTLFTAFAPGSGPDATLRLVADKLGKLWNQRVTVENRPGGGGFIAMEAARRAAADGYTLLQLDSDHLGAVPHLYKQRGAAAVGAFEPVASIFRTTFLVAVGTDSKWKTMSDLIAAAKAELDHLCALSFTAAELDWLGRLRFIRPDFVDFLRIFRFQREFISVRTEGDRLCIEARGPQVHVMGFEIPVLAIVNELYFRRLDRPAVREEGRRRLAAKIERLQRAAADPAAARRFPFELFEFGLRRRFSADWQREMLETLAARLPGVCRATSNVHLARTLGLTPIGTMAHEYLQTYQGLGVRLRDFQKAALEDWVQEYRGDLGIALTDVIGMDAFLADFDLYFAKLFDGLRHDSGDPVVWGEKALAHYAALGLDAGTRRLVFSDGLTVEQALALHGHFADRVRTGFGIGTQLSNDLGPTPLNIVMKLVRVNGQPVAKISDTPGKALCDDAGFLAYLRQVFDVRTGS</sequence>
<evidence type="ECO:0000256" key="2">
    <source>
        <dbReference type="ARBA" id="ARBA00006987"/>
    </source>
</evidence>
<dbReference type="GO" id="GO:0016757">
    <property type="term" value="F:glycosyltransferase activity"/>
    <property type="evidence" value="ECO:0007669"/>
    <property type="project" value="UniProtKB-KW"/>
</dbReference>
<dbReference type="SUPFAM" id="SSF54675">
    <property type="entry name" value="Nicotinate/Quinolinate PRTase N-terminal domain-like"/>
    <property type="match status" value="1"/>
</dbReference>
<evidence type="ECO:0000313" key="13">
    <source>
        <dbReference type="Proteomes" id="UP000026714"/>
    </source>
</evidence>
<dbReference type="EC" id="6.3.4.21" evidence="4 8"/>
<dbReference type="InterPro" id="IPR006406">
    <property type="entry name" value="Nic_PRibTrfase"/>
</dbReference>
<dbReference type="InterPro" id="IPR036068">
    <property type="entry name" value="Nicotinate_pribotase-like_C"/>
</dbReference>
<dbReference type="Proteomes" id="UP000026714">
    <property type="component" value="Unassembled WGS sequence"/>
</dbReference>
<name>A0A059KMZ6_9BURK</name>
<dbReference type="GO" id="GO:0005829">
    <property type="term" value="C:cytosol"/>
    <property type="evidence" value="ECO:0007669"/>
    <property type="project" value="TreeGrafter"/>
</dbReference>